<accession>A0ABR2KNP5</accession>
<protein>
    <submittedName>
        <fullName evidence="1">Uncharacterized protein</fullName>
    </submittedName>
</protein>
<comment type="caution">
    <text evidence="1">The sequence shown here is derived from an EMBL/GenBank/DDBJ whole genome shotgun (WGS) entry which is preliminary data.</text>
</comment>
<dbReference type="Gene3D" id="1.25.10.10">
    <property type="entry name" value="Leucine-rich Repeat Variant"/>
    <property type="match status" value="1"/>
</dbReference>
<reference evidence="1 2" key="1">
    <citation type="submission" date="2024-04" db="EMBL/GenBank/DDBJ databases">
        <title>Tritrichomonas musculus Genome.</title>
        <authorList>
            <person name="Alves-Ferreira E."/>
            <person name="Grigg M."/>
            <person name="Lorenzi H."/>
            <person name="Galac M."/>
        </authorList>
    </citation>
    <scope>NUCLEOTIDE SEQUENCE [LARGE SCALE GENOMIC DNA]</scope>
    <source>
        <strain evidence="1 2">EAF2021</strain>
    </source>
</reference>
<organism evidence="1 2">
    <name type="scientific">Tritrichomonas musculus</name>
    <dbReference type="NCBI Taxonomy" id="1915356"/>
    <lineage>
        <taxon>Eukaryota</taxon>
        <taxon>Metamonada</taxon>
        <taxon>Parabasalia</taxon>
        <taxon>Tritrichomonadida</taxon>
        <taxon>Tritrichomonadidae</taxon>
        <taxon>Tritrichomonas</taxon>
    </lineage>
</organism>
<keyword evidence="2" id="KW-1185">Reference proteome</keyword>
<evidence type="ECO:0000313" key="2">
    <source>
        <dbReference type="Proteomes" id="UP001470230"/>
    </source>
</evidence>
<dbReference type="InterPro" id="IPR011989">
    <property type="entry name" value="ARM-like"/>
</dbReference>
<dbReference type="Proteomes" id="UP001470230">
    <property type="component" value="Unassembled WGS sequence"/>
</dbReference>
<name>A0ABR2KNP5_9EUKA</name>
<gene>
    <name evidence="1" type="ORF">M9Y10_028803</name>
</gene>
<evidence type="ECO:0000313" key="1">
    <source>
        <dbReference type="EMBL" id="KAK8891590.1"/>
    </source>
</evidence>
<dbReference type="EMBL" id="JAPFFF010000004">
    <property type="protein sequence ID" value="KAK8891590.1"/>
    <property type="molecule type" value="Genomic_DNA"/>
</dbReference>
<sequence length="325" mass="38243">MYLKNVASEYYPLIMIFAYDLYNFCSDYIVKKTTEFYTLLEGVFNELNNEEYSFLSLLVLINLLRETQIENEKLNQHFFQKIIICIKSDSQDISIGAMWCVYFWFQNSWENAFPFISEDFIETLSNNIKESKFEDIKKLSLYVYSFLWAISDDTKKSDVERYFPFEEVLSMIDYSKCSDDDTCTLCVVNLNNFICDKNSNFTYFLSNKGFELVLSALKCRSSKCKQEVGFLITTALDFIPENLIQSYINNDLIVDLCELCLLGNSDLMMKILKFFYQILLNFPCIIPILEENNFLDEVRATDDPKVNEMVNVLERNIQETINQHK</sequence>
<dbReference type="SUPFAM" id="SSF48371">
    <property type="entry name" value="ARM repeat"/>
    <property type="match status" value="1"/>
</dbReference>
<dbReference type="InterPro" id="IPR016024">
    <property type="entry name" value="ARM-type_fold"/>
</dbReference>
<proteinExistence type="predicted"/>